<dbReference type="EMBL" id="CP017244">
    <property type="protein sequence ID" value="APO79469.1"/>
    <property type="molecule type" value="Genomic_DNA"/>
</dbReference>
<dbReference type="PANTHER" id="PTHR30055">
    <property type="entry name" value="HTH-TYPE TRANSCRIPTIONAL REGULATOR RUTR"/>
    <property type="match status" value="1"/>
</dbReference>
<evidence type="ECO:0000256" key="2">
    <source>
        <dbReference type="ARBA" id="ARBA00023125"/>
    </source>
</evidence>
<sequence length="208" mass="23135">MASRREEKREDLKARLIDAARNRIADEGLANLRARDVTQEAGCALGGLYTVFADLNELIIQVNSSTLKALEESLALTEVKNRTPTDRLRNLAQGYLRFALAHRNLWKALFDHHPPESSPTPQWHLDEHLFLMDVIAEPLAELQPDMPAEDRAIRARTLFGAVHGVISISLEARFVGLPSDRLERELDEFVLTIAAGAVAGRGPQARGE</sequence>
<gene>
    <name evidence="6" type="ORF">AM571_PC01738</name>
</gene>
<dbReference type="Proteomes" id="UP000185109">
    <property type="component" value="Plasmid pRsp8C3c"/>
</dbReference>
<geneLocation type="plasmid" evidence="7">
    <name>prsp8c3c</name>
</geneLocation>
<keyword evidence="1" id="KW-0805">Transcription regulation</keyword>
<evidence type="ECO:0000313" key="6">
    <source>
        <dbReference type="EMBL" id="APO79469.1"/>
    </source>
</evidence>
<evidence type="ECO:0000313" key="7">
    <source>
        <dbReference type="Proteomes" id="UP000185109"/>
    </source>
</evidence>
<protein>
    <submittedName>
        <fullName evidence="6">TerR family transcriptional regulator protein</fullName>
    </submittedName>
</protein>
<dbReference type="PROSITE" id="PS50977">
    <property type="entry name" value="HTH_TETR_2"/>
    <property type="match status" value="1"/>
</dbReference>
<evidence type="ECO:0000256" key="1">
    <source>
        <dbReference type="ARBA" id="ARBA00023015"/>
    </source>
</evidence>
<dbReference type="AlphaFoldDB" id="A0A1L5PGU6"/>
<keyword evidence="2 4" id="KW-0238">DNA-binding</keyword>
<dbReference type="GO" id="GO:0000976">
    <property type="term" value="F:transcription cis-regulatory region binding"/>
    <property type="evidence" value="ECO:0007669"/>
    <property type="project" value="TreeGrafter"/>
</dbReference>
<dbReference type="InterPro" id="IPR001647">
    <property type="entry name" value="HTH_TetR"/>
</dbReference>
<dbReference type="SUPFAM" id="SSF46689">
    <property type="entry name" value="Homeodomain-like"/>
    <property type="match status" value="1"/>
</dbReference>
<evidence type="ECO:0000256" key="4">
    <source>
        <dbReference type="PROSITE-ProRule" id="PRU00335"/>
    </source>
</evidence>
<evidence type="ECO:0000256" key="3">
    <source>
        <dbReference type="ARBA" id="ARBA00023163"/>
    </source>
</evidence>
<dbReference type="InterPro" id="IPR036271">
    <property type="entry name" value="Tet_transcr_reg_TetR-rel_C_sf"/>
</dbReference>
<evidence type="ECO:0000259" key="5">
    <source>
        <dbReference type="PROSITE" id="PS50977"/>
    </source>
</evidence>
<keyword evidence="3" id="KW-0804">Transcription</keyword>
<dbReference type="InterPro" id="IPR025996">
    <property type="entry name" value="MT1864/Rv1816-like_C"/>
</dbReference>
<reference evidence="6 7" key="1">
    <citation type="submission" date="2016-09" db="EMBL/GenBank/DDBJ databases">
        <title>The complete genome sequences of Rhizobium gallicum, symbiovars gallicum and phaseoli, symbionts associated to common bean (Phaseolus vulgaris).</title>
        <authorList>
            <person name="Bustos P."/>
            <person name="Santamaria R.I."/>
            <person name="Perez-Carrascal O.M."/>
            <person name="Juarez S."/>
            <person name="Lozano L."/>
            <person name="Martinez-Flores I."/>
            <person name="Martinez-Romero E."/>
            <person name="Cevallos M."/>
            <person name="Romero D."/>
            <person name="Davila G."/>
            <person name="Gonzalez V."/>
        </authorList>
    </citation>
    <scope>NUCLEOTIDE SEQUENCE [LARGE SCALE GENOMIC DNA]</scope>
    <source>
        <strain evidence="6 7">8C-3</strain>
        <plasmid evidence="7">Plasmid prsp8c3c</plasmid>
    </source>
</reference>
<dbReference type="InterPro" id="IPR050109">
    <property type="entry name" value="HTH-type_TetR-like_transc_reg"/>
</dbReference>
<proteinExistence type="predicted"/>
<dbReference type="SUPFAM" id="SSF48498">
    <property type="entry name" value="Tetracyclin repressor-like, C-terminal domain"/>
    <property type="match status" value="1"/>
</dbReference>
<dbReference type="Pfam" id="PF13305">
    <property type="entry name" value="TetR_C_33"/>
    <property type="match status" value="1"/>
</dbReference>
<accession>A0A1L5PGU6</accession>
<feature type="domain" description="HTH tetR-type" evidence="5">
    <location>
        <begin position="10"/>
        <end position="70"/>
    </location>
</feature>
<dbReference type="RefSeq" id="WP_074065188.1">
    <property type="nucleotide sequence ID" value="NZ_CP017244.1"/>
</dbReference>
<dbReference type="Gene3D" id="1.10.357.10">
    <property type="entry name" value="Tetracycline Repressor, domain 2"/>
    <property type="match status" value="1"/>
</dbReference>
<keyword evidence="6" id="KW-0614">Plasmid</keyword>
<dbReference type="PANTHER" id="PTHR30055:SF234">
    <property type="entry name" value="HTH-TYPE TRANSCRIPTIONAL REGULATOR BETI"/>
    <property type="match status" value="1"/>
</dbReference>
<dbReference type="GO" id="GO:0003700">
    <property type="term" value="F:DNA-binding transcription factor activity"/>
    <property type="evidence" value="ECO:0007669"/>
    <property type="project" value="TreeGrafter"/>
</dbReference>
<organism evidence="6 7">
    <name type="scientific">Rhizobium etli 8C-3</name>
    <dbReference type="NCBI Taxonomy" id="538025"/>
    <lineage>
        <taxon>Bacteria</taxon>
        <taxon>Pseudomonadati</taxon>
        <taxon>Pseudomonadota</taxon>
        <taxon>Alphaproteobacteria</taxon>
        <taxon>Hyphomicrobiales</taxon>
        <taxon>Rhizobiaceae</taxon>
        <taxon>Rhizobium/Agrobacterium group</taxon>
        <taxon>Rhizobium</taxon>
    </lineage>
</organism>
<feature type="DNA-binding region" description="H-T-H motif" evidence="4">
    <location>
        <begin position="33"/>
        <end position="52"/>
    </location>
</feature>
<name>A0A1L5PGU6_RHIET</name>
<dbReference type="InterPro" id="IPR009057">
    <property type="entry name" value="Homeodomain-like_sf"/>
</dbReference>